<comment type="similarity">
    <text evidence="3 11">Belongs to the ubiquitin-activating E1 family.</text>
</comment>
<gene>
    <name evidence="14" type="ORF">JBS370_LOCUS8864</name>
    <name evidence="13" type="ORF">ZHD862_LOCUS18594</name>
</gene>
<evidence type="ECO:0000313" key="13">
    <source>
        <dbReference type="EMBL" id="CAF1120303.1"/>
    </source>
</evidence>
<dbReference type="CDD" id="cd01491">
    <property type="entry name" value="Ube1_repeat1"/>
    <property type="match status" value="1"/>
</dbReference>
<dbReference type="Proteomes" id="UP000663836">
    <property type="component" value="Unassembled WGS sequence"/>
</dbReference>
<evidence type="ECO:0000256" key="4">
    <source>
        <dbReference type="ARBA" id="ARBA00011245"/>
    </source>
</evidence>
<dbReference type="Pfam" id="PF00899">
    <property type="entry name" value="ThiF"/>
    <property type="match status" value="2"/>
</dbReference>
<dbReference type="GO" id="GO:0005737">
    <property type="term" value="C:cytoplasm"/>
    <property type="evidence" value="ECO:0007669"/>
    <property type="project" value="TreeGrafter"/>
</dbReference>
<dbReference type="GO" id="GO:0004839">
    <property type="term" value="F:ubiquitin activating enzyme activity"/>
    <property type="evidence" value="ECO:0007669"/>
    <property type="project" value="UniProtKB-EC"/>
</dbReference>
<dbReference type="PANTHER" id="PTHR10953">
    <property type="entry name" value="UBIQUITIN-ACTIVATING ENZYME E1"/>
    <property type="match status" value="1"/>
</dbReference>
<dbReference type="SUPFAM" id="SSF69572">
    <property type="entry name" value="Activating enzymes of the ubiquitin-like proteins"/>
    <property type="match status" value="2"/>
</dbReference>
<dbReference type="InterPro" id="IPR035985">
    <property type="entry name" value="Ubiquitin-activating_enz"/>
</dbReference>
<dbReference type="FunFam" id="3.40.50.720:FF:000015">
    <property type="entry name" value="Ubiquitin-activating enzyme E1 1"/>
    <property type="match status" value="1"/>
</dbReference>
<dbReference type="InterPro" id="IPR042302">
    <property type="entry name" value="E1_FCCH_sf"/>
</dbReference>
<dbReference type="InterPro" id="IPR038252">
    <property type="entry name" value="UBA_E1_C_sf"/>
</dbReference>
<comment type="pathway">
    <text evidence="2">Protein modification; protein ubiquitination.</text>
</comment>
<dbReference type="FunFam" id="3.10.290.60:FF:000001">
    <property type="entry name" value="Ubiquitin-activating enzyme E1 2"/>
    <property type="match status" value="1"/>
</dbReference>
<dbReference type="Gene3D" id="3.50.50.80">
    <property type="entry name" value="Ubiquitin-activating enzyme E1, inactive adenylation domain, subdomain 1"/>
    <property type="match status" value="1"/>
</dbReference>
<dbReference type="NCBIfam" id="TIGR01408">
    <property type="entry name" value="Ube1"/>
    <property type="match status" value="1"/>
</dbReference>
<dbReference type="AlphaFoldDB" id="A0A814QIX0"/>
<dbReference type="InterPro" id="IPR042449">
    <property type="entry name" value="Ub-E1_IAD_1"/>
</dbReference>
<feature type="domain" description="Ubiquitin-activating enzyme E1 C-terminal" evidence="12">
    <location>
        <begin position="1030"/>
        <end position="1157"/>
    </location>
</feature>
<evidence type="ECO:0000256" key="5">
    <source>
        <dbReference type="ARBA" id="ARBA00012990"/>
    </source>
</evidence>
<dbReference type="InterPro" id="IPR000011">
    <property type="entry name" value="UBQ/SUMO-activ_enz_E1-like"/>
</dbReference>
<evidence type="ECO:0000256" key="11">
    <source>
        <dbReference type="RuleBase" id="RU000519"/>
    </source>
</evidence>
<evidence type="ECO:0000256" key="10">
    <source>
        <dbReference type="PROSITE-ProRule" id="PRU10132"/>
    </source>
</evidence>
<keyword evidence="7 11" id="KW-0547">Nucleotide-binding</keyword>
<organism evidence="13 15">
    <name type="scientific">Rotaria sordida</name>
    <dbReference type="NCBI Taxonomy" id="392033"/>
    <lineage>
        <taxon>Eukaryota</taxon>
        <taxon>Metazoa</taxon>
        <taxon>Spiralia</taxon>
        <taxon>Gnathifera</taxon>
        <taxon>Rotifera</taxon>
        <taxon>Eurotatoria</taxon>
        <taxon>Bdelloidea</taxon>
        <taxon>Philodinida</taxon>
        <taxon>Philodinidae</taxon>
        <taxon>Rotaria</taxon>
    </lineage>
</organism>
<evidence type="ECO:0000256" key="7">
    <source>
        <dbReference type="ARBA" id="ARBA00022741"/>
    </source>
</evidence>
<dbReference type="Proteomes" id="UP000663864">
    <property type="component" value="Unassembled WGS sequence"/>
</dbReference>
<dbReference type="InterPro" id="IPR000594">
    <property type="entry name" value="ThiF_NAD_FAD-bd"/>
</dbReference>
<comment type="caution">
    <text evidence="13">The sequence shown here is derived from an EMBL/GenBank/DDBJ whole genome shotgun (WGS) entry which is preliminary data.</text>
</comment>
<dbReference type="FunFam" id="2.40.30.180:FF:000001">
    <property type="entry name" value="ubiquitin-like modifier-activating enzyme 1"/>
    <property type="match status" value="1"/>
</dbReference>
<dbReference type="GO" id="GO:0006511">
    <property type="term" value="P:ubiquitin-dependent protein catabolic process"/>
    <property type="evidence" value="ECO:0007669"/>
    <property type="project" value="TreeGrafter"/>
</dbReference>
<dbReference type="FunFam" id="3.50.50.80:FF:000001">
    <property type="entry name" value="ubiquitin-like modifier-activating enzyme 1"/>
    <property type="match status" value="1"/>
</dbReference>
<dbReference type="Pfam" id="PF10585">
    <property type="entry name" value="UBA_E1_SCCH"/>
    <property type="match status" value="1"/>
</dbReference>
<evidence type="ECO:0000256" key="3">
    <source>
        <dbReference type="ARBA" id="ARBA00005673"/>
    </source>
</evidence>
<dbReference type="Gene3D" id="1.10.10.2660">
    <property type="entry name" value="Ubiquitin-activating enzyme E1, SCCH domain"/>
    <property type="match status" value="1"/>
</dbReference>
<dbReference type="Gene3D" id="2.40.30.180">
    <property type="entry name" value="Ubiquitin-activating enzyme E1, FCCH domain"/>
    <property type="match status" value="1"/>
</dbReference>
<sequence length="1162" mass="131819">MSTTPQGSTSNQDEITLVTTTTATTLTVSEQEHTVINEDSDNRRHEAFDLPKSKKFKSSTTLISNGSDLTIMSSNSNSTNVVEAMEHTNGEMNYNGNSENNNSQATLQTTTPYQMAGVLQHQASTSSTKTPEIDEGLYSRQLYVMGKEAMHQLASAHVLISGMRGLGVEIAKNIILGGAKSVIVHDCGSVTYKDLSSQYYFNESNIGQNRAEVANKHLAELNSYVNVTCSSATIDDVFLQKNKVNVFVLTDANLDDQLKIGDYCHQHGIKFINANTKGLFGQIFCDFGLNFQVLDTNGENPLTQIVTEISHDEAGVVFMSTDTRHGFEDGSYVTFHGVKGMTEVNEQEFKISVPSPYTFTIGDTRNFGVYEGGGNVIEVKKPEIANFKPFSESLKDPEMLVCDFAKMSMPANLHLAFQAISNFQKQYNTLPKPWDDGDADKFYEVVEKLNSENREKVLTDELNKHWIKLFSKTCTGDLCPMQAVIGGIAAQEAMKAVTGKFMPIRQFFYFDAIECLPENVFQPSNEITTESYMGPKLPTKTSRYYSQEIVFGEDFQEKLGKSKYFVVGSGAIGCEMLKNFAMMGVGCLKEGHVYVTDMDSIEKSNLNRQFLFRSWDIGKMKSTVAAEAVKAMNPNMHVRAYVDGVFPETEHIYDDHFFERLDGVVNALDNVKARQYIDRRCVYYQKPLVDSGTLGTKASVQVVVPFLTESYSSTNDPPDPSIPMCTLRNFPNLIEHTIEWARDNFAGLFTIPSQQAEEFMRGPKEFAERTAKNHSEYDKTEIIENVKRILSGERPKTFADCIKWSRLLFEQQFHNTIAQLLFNFPRDHITNKGERFWSGNKRCPHVLKFDVNNKLHLDFIVAASNLLAHMYHIPQTNDYKLIAEEVAKLHIPEFKPKAGVTIHENDDQVRAELDRQKNTSAMRKNGQSGNDIEVEQLLNRLPKYDDVLDIKIRPHEFEKDDDTNFHMDYITATANLRAENYEIQRADRSKIKRIAGNIIPAIATATAMVTGFVCLEVYKFIQNHQKIESYRNGFVNLALPFFGFSEPVPPKRQKYLDKDFTLWDRFEVKGDMTLEEFIEYFKREHKLVPNMISAGMSVIYSPHFMRQTSKTQDMKRKISELFETVTRTKIPAHVRSLTLDMLCDDLEGNDVEDVPYIKYTFR</sequence>
<evidence type="ECO:0000256" key="2">
    <source>
        <dbReference type="ARBA" id="ARBA00004906"/>
    </source>
</evidence>
<comment type="catalytic activity">
    <reaction evidence="1">
        <text>ATP + ubiquitin + [E1 ubiquitin-activating enzyme]-L-cysteine = AMP + diphosphate + S-ubiquitinyl-[E1 ubiquitin-activating enzyme]-L-cysteine.</text>
        <dbReference type="EC" id="6.2.1.45"/>
    </reaction>
</comment>
<dbReference type="InterPro" id="IPR033127">
    <property type="entry name" value="UBQ-activ_enz_E1_Cys_AS"/>
</dbReference>
<dbReference type="InterPro" id="IPR045886">
    <property type="entry name" value="ThiF/MoeB/HesA"/>
</dbReference>
<dbReference type="InterPro" id="IPR042063">
    <property type="entry name" value="Ubi_acti_E1_SCCH"/>
</dbReference>
<evidence type="ECO:0000313" key="14">
    <source>
        <dbReference type="EMBL" id="CAF3691253.1"/>
    </source>
</evidence>
<dbReference type="SMART" id="SM00985">
    <property type="entry name" value="UBA_e1_C"/>
    <property type="match status" value="1"/>
</dbReference>
<dbReference type="EMBL" id="CAJNOT010000972">
    <property type="protein sequence ID" value="CAF1120303.1"/>
    <property type="molecule type" value="Genomic_DNA"/>
</dbReference>
<reference evidence="13" key="1">
    <citation type="submission" date="2021-02" db="EMBL/GenBank/DDBJ databases">
        <authorList>
            <person name="Nowell W R."/>
        </authorList>
    </citation>
    <scope>NUCLEOTIDE SEQUENCE</scope>
</reference>
<dbReference type="CDD" id="cd01490">
    <property type="entry name" value="Ube1_repeat2"/>
    <property type="match status" value="1"/>
</dbReference>
<dbReference type="PRINTS" id="PR01849">
    <property type="entry name" value="UBIQUITINACT"/>
</dbReference>
<evidence type="ECO:0000256" key="9">
    <source>
        <dbReference type="ARBA" id="ARBA00022840"/>
    </source>
</evidence>
<dbReference type="GO" id="GO:0005634">
    <property type="term" value="C:nucleus"/>
    <property type="evidence" value="ECO:0007669"/>
    <property type="project" value="TreeGrafter"/>
</dbReference>
<dbReference type="InterPro" id="IPR018075">
    <property type="entry name" value="UBQ-activ_enz_E1"/>
</dbReference>
<feature type="active site" description="Glycyl thioester intermediate" evidence="10">
    <location>
        <position position="725"/>
    </location>
</feature>
<evidence type="ECO:0000256" key="6">
    <source>
        <dbReference type="ARBA" id="ARBA00022598"/>
    </source>
</evidence>
<dbReference type="PROSITE" id="PS00865">
    <property type="entry name" value="UBIQUITIN_ACTIVAT_2"/>
    <property type="match status" value="1"/>
</dbReference>
<dbReference type="GO" id="GO:0005524">
    <property type="term" value="F:ATP binding"/>
    <property type="evidence" value="ECO:0007669"/>
    <property type="project" value="UniProtKB-KW"/>
</dbReference>
<keyword evidence="8 11" id="KW-0833">Ubl conjugation pathway</keyword>
<dbReference type="InterPro" id="IPR018965">
    <property type="entry name" value="Ub-activating_enz_E1_C"/>
</dbReference>
<keyword evidence="6 11" id="KW-0436">Ligase</keyword>
<protein>
    <recommendedName>
        <fullName evidence="5">E1 ubiquitin-activating enzyme</fullName>
        <ecNumber evidence="5">6.2.1.45</ecNumber>
    </recommendedName>
</protein>
<evidence type="ECO:0000256" key="1">
    <source>
        <dbReference type="ARBA" id="ARBA00000488"/>
    </source>
</evidence>
<evidence type="ECO:0000313" key="15">
    <source>
        <dbReference type="Proteomes" id="UP000663864"/>
    </source>
</evidence>
<proteinExistence type="inferred from homology"/>
<dbReference type="Gene3D" id="3.40.50.12550">
    <property type="entry name" value="Ubiquitin-activating enzyme E1, inactive adenylation domain, subdomain 2"/>
    <property type="match status" value="1"/>
</dbReference>
<dbReference type="GO" id="GO:0006974">
    <property type="term" value="P:DNA damage response"/>
    <property type="evidence" value="ECO:0007669"/>
    <property type="project" value="TreeGrafter"/>
</dbReference>
<keyword evidence="9 11" id="KW-0067">ATP-binding</keyword>
<dbReference type="Pfam" id="PF09358">
    <property type="entry name" value="E1_UFD"/>
    <property type="match status" value="1"/>
</dbReference>
<dbReference type="Gene3D" id="3.10.290.60">
    <property type="entry name" value="Ubiquitin-activating enzyme E1, UFD domain"/>
    <property type="match status" value="1"/>
</dbReference>
<dbReference type="PANTHER" id="PTHR10953:SF4">
    <property type="entry name" value="UBIQUITIN-ACTIVATING ENZYME E1 C-TERMINAL DOMAIN-CONTAINING PROTEIN"/>
    <property type="match status" value="1"/>
</dbReference>
<dbReference type="InterPro" id="IPR019572">
    <property type="entry name" value="UBA_E1_SCCH"/>
</dbReference>
<name>A0A814QIX0_9BILA</name>
<dbReference type="Gene3D" id="3.40.50.720">
    <property type="entry name" value="NAD(P)-binding Rossmann-like Domain"/>
    <property type="match status" value="1"/>
</dbReference>
<dbReference type="EMBL" id="CAJOBD010000577">
    <property type="protein sequence ID" value="CAF3691253.1"/>
    <property type="molecule type" value="Genomic_DNA"/>
</dbReference>
<comment type="subunit">
    <text evidence="4">Monomer.</text>
</comment>
<dbReference type="UniPathway" id="UPA00143"/>
<evidence type="ECO:0000259" key="12">
    <source>
        <dbReference type="SMART" id="SM00985"/>
    </source>
</evidence>
<dbReference type="EC" id="6.2.1.45" evidence="5"/>
<evidence type="ECO:0000256" key="8">
    <source>
        <dbReference type="ARBA" id="ARBA00022786"/>
    </source>
</evidence>
<accession>A0A814QIX0</accession>